<dbReference type="PANTHER" id="PTHR23072">
    <property type="entry name" value="PHOSPHATIDYLINOSITOL GLYCAN-RELATED"/>
    <property type="match status" value="1"/>
</dbReference>
<feature type="transmembrane region" description="Helical" evidence="3">
    <location>
        <begin position="718"/>
        <end position="739"/>
    </location>
</feature>
<evidence type="ECO:0000256" key="3">
    <source>
        <dbReference type="SAM" id="Phobius"/>
    </source>
</evidence>
<feature type="transmembrane region" description="Helical" evidence="3">
    <location>
        <begin position="686"/>
        <end position="711"/>
    </location>
</feature>
<keyword evidence="3" id="KW-0812">Transmembrane</keyword>
<dbReference type="CDD" id="cd16024">
    <property type="entry name" value="GPI_EPT_2"/>
    <property type="match status" value="1"/>
</dbReference>
<feature type="transmembrane region" description="Helical" evidence="3">
    <location>
        <begin position="1006"/>
        <end position="1036"/>
    </location>
</feature>
<dbReference type="Proteomes" id="UP000283530">
    <property type="component" value="Unassembled WGS sequence"/>
</dbReference>
<feature type="transmembrane region" description="Helical" evidence="3">
    <location>
        <begin position="585"/>
        <end position="607"/>
    </location>
</feature>
<evidence type="ECO:0000259" key="4">
    <source>
        <dbReference type="Pfam" id="PF19316"/>
    </source>
</evidence>
<dbReference type="GO" id="GO:0005789">
    <property type="term" value="C:endoplasmic reticulum membrane"/>
    <property type="evidence" value="ECO:0007669"/>
    <property type="project" value="TreeGrafter"/>
</dbReference>
<proteinExistence type="predicted"/>
<dbReference type="GO" id="GO:0051267">
    <property type="term" value="F:CP2 mannose-ethanolamine phosphotransferase activity"/>
    <property type="evidence" value="ECO:0007669"/>
    <property type="project" value="TreeGrafter"/>
</dbReference>
<organism evidence="5 6">
    <name type="scientific">Cinnamomum micranthum f. kanehirae</name>
    <dbReference type="NCBI Taxonomy" id="337451"/>
    <lineage>
        <taxon>Eukaryota</taxon>
        <taxon>Viridiplantae</taxon>
        <taxon>Streptophyta</taxon>
        <taxon>Embryophyta</taxon>
        <taxon>Tracheophyta</taxon>
        <taxon>Spermatophyta</taxon>
        <taxon>Magnoliopsida</taxon>
        <taxon>Magnoliidae</taxon>
        <taxon>Laurales</taxon>
        <taxon>Lauraceae</taxon>
        <taxon>Cinnamomum</taxon>
    </lineage>
</organism>
<dbReference type="STRING" id="337451.A0A443PGV6"/>
<feature type="region of interest" description="Disordered" evidence="2">
    <location>
        <begin position="54"/>
        <end position="83"/>
    </location>
</feature>
<dbReference type="OrthoDB" id="272139at2759"/>
<dbReference type="Gene3D" id="3.40.720.10">
    <property type="entry name" value="Alkaline Phosphatase, subunit A"/>
    <property type="match status" value="1"/>
</dbReference>
<keyword evidence="6" id="KW-1185">Reference proteome</keyword>
<dbReference type="Pfam" id="PF19316">
    <property type="entry name" value="PIGO_PIGG"/>
    <property type="match status" value="1"/>
</dbReference>
<feature type="transmembrane region" description="Helical" evidence="3">
    <location>
        <begin position="20"/>
        <end position="43"/>
    </location>
</feature>
<dbReference type="InterPro" id="IPR037674">
    <property type="entry name" value="PIG-G_N"/>
</dbReference>
<gene>
    <name evidence="5" type="ORF">CKAN_01906800</name>
</gene>
<keyword evidence="1" id="KW-0325">Glycoprotein</keyword>
<protein>
    <submittedName>
        <fullName evidence="5">Type I phosphodiesterase/nucleotide pyrophosphatase/phosphate transferase</fullName>
    </submittedName>
</protein>
<reference evidence="5 6" key="1">
    <citation type="journal article" date="2019" name="Nat. Plants">
        <title>Stout camphor tree genome fills gaps in understanding of flowering plant genome evolution.</title>
        <authorList>
            <person name="Chaw S.M."/>
            <person name="Liu Y.C."/>
            <person name="Wu Y.W."/>
            <person name="Wang H.Y."/>
            <person name="Lin C.I."/>
            <person name="Wu C.S."/>
            <person name="Ke H.M."/>
            <person name="Chang L.Y."/>
            <person name="Hsu C.Y."/>
            <person name="Yang H.T."/>
            <person name="Sudianto E."/>
            <person name="Hsu M.H."/>
            <person name="Wu K.P."/>
            <person name="Wang L.N."/>
            <person name="Leebens-Mack J.H."/>
            <person name="Tsai I.J."/>
        </authorList>
    </citation>
    <scope>NUCLEOTIDE SEQUENCE [LARGE SCALE GENOMIC DNA]</scope>
    <source>
        <strain evidence="6">cv. Chaw 1501</strain>
        <tissue evidence="5">Young leaves</tissue>
    </source>
</reference>
<feature type="transmembrane region" description="Helical" evidence="3">
    <location>
        <begin position="873"/>
        <end position="894"/>
    </location>
</feature>
<dbReference type="AlphaFoldDB" id="A0A443PGV6"/>
<name>A0A443PGV6_9MAGN</name>
<evidence type="ECO:0000256" key="1">
    <source>
        <dbReference type="ARBA" id="ARBA00023180"/>
    </source>
</evidence>
<evidence type="ECO:0000313" key="5">
    <source>
        <dbReference type="EMBL" id="RWR89993.1"/>
    </source>
</evidence>
<dbReference type="InterPro" id="IPR017850">
    <property type="entry name" value="Alkaline_phosphatase_core_sf"/>
</dbReference>
<feature type="transmembrane region" description="Helical" evidence="3">
    <location>
        <begin position="814"/>
        <end position="832"/>
    </location>
</feature>
<dbReference type="PANTHER" id="PTHR23072:SF0">
    <property type="entry name" value="GPI ETHANOLAMINE PHOSPHATE TRANSFERASE 2"/>
    <property type="match status" value="1"/>
</dbReference>
<dbReference type="SUPFAM" id="SSF53649">
    <property type="entry name" value="Alkaline phosphatase-like"/>
    <property type="match status" value="1"/>
</dbReference>
<dbReference type="GO" id="GO:0006506">
    <property type="term" value="P:GPI anchor biosynthetic process"/>
    <property type="evidence" value="ECO:0007669"/>
    <property type="project" value="InterPro"/>
</dbReference>
<keyword evidence="5" id="KW-0808">Transferase</keyword>
<evidence type="ECO:0000313" key="6">
    <source>
        <dbReference type="Proteomes" id="UP000283530"/>
    </source>
</evidence>
<dbReference type="InterPro" id="IPR045687">
    <property type="entry name" value="PIGG/GPI7_C"/>
</dbReference>
<feature type="transmembrane region" description="Helical" evidence="3">
    <location>
        <begin position="759"/>
        <end position="779"/>
    </location>
</feature>
<dbReference type="InterPro" id="IPR039527">
    <property type="entry name" value="PIGG/GPI7"/>
</dbReference>
<sequence>MSSSSLSSSSSRSSLSCGRLATWTIAAVLLQLLGLSLFVIGFFPAKPTLSGISGPDSFRTPTCDSSKDLNRTTLPPHPHPDPDQLQSLFKVPPSFDRLILMVVDGLPAEFVLGKGDEPPTKSMAEAMPYTQSLLSNGRAVGYHAKAAPPTVTMPRLKAMVSGAIGGFLDVAFNFNTQAFLDDNLIAQFYNIGWKMVMLGDETWIKLFPGLFTRQDGVSSFYVKDTVEVDHNVSRHLDVELTTSDWNLLILMFASLTEDVTLGSPLSRLRSCWAYWWAPLLSNNSDLMPPKLKEMDDVIKKIHMSIVSHQNNLDKRTLLMVVSDHGMTESGNHGGSSYEETDSLALFIGLDSSFPGYALAHHNTVFQVDIAPTLALLFGVPIPKNNVGVLIPGTLASLTDGQLLRALELNSWQILRLLGAQLPGLLCGNSPCTGSGDGNLEISKCDGSIGAKLCCLFSKAVAFHDSWKAKTSSSLILNNSDAFQGAVAAYYELLRTATEWLSRRVTEKPLNLLTAGIAIIVISCLMLLSLLFRLCREVCVKQGLCFSDLGSCIYNWQLDESFVWAAVLVHVLSLGSSSMVEEEQYIWHFLTSTLFLIFLRATVQFLLVGPMLTSSNVTTVQKSGAFSWLCITRSDDNGSLQGKNRDTHIRICSILMVLVCGRILRGWHQGGVNWTHLPDISKFLEDAGAITIKILQTASVLLIISFFSFAIYLVKPTRILVLVVQFSICISGLLVILYILEYQSTKIIVTNYSATKVAQLLFAILGVTVMGTAWAAPWIMPVPNRKICKDTEPNSTTLYVGMEVESLLSGVRDSAYLIGMTYVACWCLLQLLLQQPINAVPILLLLLQILSSMICFSTDSYLRKQWVEVGYETPFFFWIIVAAMYFLGMAGHFGLGNSNGLATVDVAGAFIGISSHSTVLAGILMFMITYASPLLFLLGMSMYIPIKAMKCLPTLQNADFGCHLQMMIGIPCLLPLGLNSIALAAYTIILLLMRNHLFIWSVFSPKYLYVCAATVSVYLGVSVVAATGVYTCLVFIFRAKAYSSKGRTFVESPMATETSNK</sequence>
<feature type="domain" description="GPI ethanolamine phosphate transferase 2 C-terminal" evidence="4">
    <location>
        <begin position="828"/>
        <end position="1029"/>
    </location>
</feature>
<dbReference type="EMBL" id="QPKB01000008">
    <property type="protein sequence ID" value="RWR89993.1"/>
    <property type="molecule type" value="Genomic_DNA"/>
</dbReference>
<accession>A0A443PGV6</accession>
<keyword evidence="3" id="KW-1133">Transmembrane helix</keyword>
<evidence type="ECO:0000256" key="2">
    <source>
        <dbReference type="SAM" id="MobiDB-lite"/>
    </source>
</evidence>
<feature type="transmembrane region" description="Helical" evidence="3">
    <location>
        <begin position="838"/>
        <end position="861"/>
    </location>
</feature>
<comment type="caution">
    <text evidence="5">The sequence shown here is derived from an EMBL/GenBank/DDBJ whole genome shotgun (WGS) entry which is preliminary data.</text>
</comment>
<feature type="transmembrane region" description="Helical" evidence="3">
    <location>
        <begin position="511"/>
        <end position="531"/>
    </location>
</feature>
<feature type="transmembrane region" description="Helical" evidence="3">
    <location>
        <begin position="966"/>
        <end position="991"/>
    </location>
</feature>
<keyword evidence="3" id="KW-0472">Membrane</keyword>
<feature type="transmembrane region" description="Helical" evidence="3">
    <location>
        <begin position="918"/>
        <end position="945"/>
    </location>
</feature>